<accession>A0A6A8SI36</accession>
<dbReference type="Pfam" id="PF09148">
    <property type="entry name" value="DUF1934"/>
    <property type="match status" value="1"/>
</dbReference>
<dbReference type="Proteomes" id="UP000487649">
    <property type="component" value="Unassembled WGS sequence"/>
</dbReference>
<name>A0A6A8SI36_9FIRM</name>
<evidence type="ECO:0000313" key="1">
    <source>
        <dbReference type="EMBL" id="MTK20520.1"/>
    </source>
</evidence>
<dbReference type="EMBL" id="WMQE01000005">
    <property type="protein sequence ID" value="MTK20520.1"/>
    <property type="molecule type" value="Genomic_DNA"/>
</dbReference>
<dbReference type="OrthoDB" id="1655212at2"/>
<dbReference type="InterPro" id="IPR015231">
    <property type="entry name" value="DUF1934"/>
</dbReference>
<dbReference type="Gene3D" id="2.40.128.20">
    <property type="match status" value="1"/>
</dbReference>
<reference evidence="1 2" key="1">
    <citation type="journal article" date="2019" name="Nat. Med.">
        <title>A library of human gut bacterial isolates paired with longitudinal multiomics data enables mechanistic microbiome research.</title>
        <authorList>
            <person name="Poyet M."/>
            <person name="Groussin M."/>
            <person name="Gibbons S.M."/>
            <person name="Avila-Pacheco J."/>
            <person name="Jiang X."/>
            <person name="Kearney S.M."/>
            <person name="Perrotta A.R."/>
            <person name="Berdy B."/>
            <person name="Zhao S."/>
            <person name="Lieberman T.D."/>
            <person name="Swanson P.K."/>
            <person name="Smith M."/>
            <person name="Roesemann S."/>
            <person name="Alexander J.E."/>
            <person name="Rich S.A."/>
            <person name="Livny J."/>
            <person name="Vlamakis H."/>
            <person name="Clish C."/>
            <person name="Bullock K."/>
            <person name="Deik A."/>
            <person name="Scott J."/>
            <person name="Pierce K.A."/>
            <person name="Xavier R.J."/>
            <person name="Alm E.J."/>
        </authorList>
    </citation>
    <scope>NUCLEOTIDE SEQUENCE [LARGE SCALE GENOMIC DNA]</scope>
    <source>
        <strain evidence="1 2">BIOML-A198</strain>
    </source>
</reference>
<dbReference type="InterPro" id="IPR012674">
    <property type="entry name" value="Calycin"/>
</dbReference>
<protein>
    <submittedName>
        <fullName evidence="1">DUF1934 family protein</fullName>
    </submittedName>
</protein>
<comment type="caution">
    <text evidence="1">The sequence shown here is derived from an EMBL/GenBank/DDBJ whole genome shotgun (WGS) entry which is preliminary data.</text>
</comment>
<gene>
    <name evidence="1" type="ORF">GMA92_03590</name>
</gene>
<proteinExistence type="predicted"/>
<evidence type="ECO:0000313" key="2">
    <source>
        <dbReference type="Proteomes" id="UP000487649"/>
    </source>
</evidence>
<sequence length="149" mass="17370">MDDDKMSTNKISGLVSFHMKLTQGLDVTETKFDTSATLYKKNEKFFLFFNETNFEDDSITKCRYEMDDNSVRIRRDGPIIMDQIYKISELQSGYIKTIYGQLDTKSKTHRLSLEILDATLTLNLDYDLFVSNERAGNYKLTVIFNKEDI</sequence>
<dbReference type="AlphaFoldDB" id="A0A6A8SI36"/>
<organism evidence="1 2">
    <name type="scientific">Turicibacter sanguinis</name>
    <dbReference type="NCBI Taxonomy" id="154288"/>
    <lineage>
        <taxon>Bacteria</taxon>
        <taxon>Bacillati</taxon>
        <taxon>Bacillota</taxon>
        <taxon>Erysipelotrichia</taxon>
        <taxon>Erysipelotrichales</taxon>
        <taxon>Turicibacteraceae</taxon>
        <taxon>Turicibacter</taxon>
    </lineage>
</organism>
<dbReference type="SUPFAM" id="SSF50814">
    <property type="entry name" value="Lipocalins"/>
    <property type="match status" value="1"/>
</dbReference>